<dbReference type="Pfam" id="PF04773">
    <property type="entry name" value="FecR"/>
    <property type="match status" value="1"/>
</dbReference>
<comment type="caution">
    <text evidence="3">The sequence shown here is derived from an EMBL/GenBank/DDBJ whole genome shotgun (WGS) entry which is preliminary data.</text>
</comment>
<keyword evidence="1" id="KW-0812">Transmembrane</keyword>
<evidence type="ECO:0000313" key="3">
    <source>
        <dbReference type="EMBL" id="MBE0455957.1"/>
    </source>
</evidence>
<sequence length="346" mass="38910">MNNQDTDKRLQREAYNLVVAAFNDPNNQSKLDAWRNQSSLHEIAARQAEANWALLGLIDPPPLSLVDKFKLATQIQFERLAETPIRMLPTTGIAMVLIIFALFGFDFSSPTVPQTEIVQRIEKTNPVSKPQHYQTGWAEQRKVTLEDGTEIWLDWNTELKVTMTEAKRQVMLVSGKALFSVVSQPNRPFSVLSEQVEARVLGTEFVFHKLGEQAVEIEVIEGAVGVQAEKAPVEARLTKNDVIRITAGELGDIKTRALDEMGAWRDGVIVFEQRPLIEALEVLQSYTSYELDTRLIYEADRLVSGTFVLNKGDEALRAIMQGYHLSGKVQGRNTLVLRSLPPERPL</sequence>
<dbReference type="InterPro" id="IPR012373">
    <property type="entry name" value="Ferrdict_sens_TM"/>
</dbReference>
<feature type="transmembrane region" description="Helical" evidence="1">
    <location>
        <begin position="87"/>
        <end position="105"/>
    </location>
</feature>
<dbReference type="PIRSF" id="PIRSF018266">
    <property type="entry name" value="FecR"/>
    <property type="match status" value="1"/>
</dbReference>
<keyword evidence="1" id="KW-0472">Membrane</keyword>
<dbReference type="Proteomes" id="UP000707245">
    <property type="component" value="Unassembled WGS sequence"/>
</dbReference>
<accession>A0ABR9FGQ5</accession>
<keyword evidence="1" id="KW-1133">Transmembrane helix</keyword>
<name>A0ABR9FGQ5_9GAMM</name>
<gene>
    <name evidence="3" type="ORF">EI167_00490</name>
</gene>
<dbReference type="EMBL" id="RRZA01000001">
    <property type="protein sequence ID" value="MBE0455957.1"/>
    <property type="molecule type" value="Genomic_DNA"/>
</dbReference>
<dbReference type="PANTHER" id="PTHR30273">
    <property type="entry name" value="PERIPLASMIC SIGNAL SENSOR AND SIGMA FACTOR ACTIVATOR FECR-RELATED"/>
    <property type="match status" value="1"/>
</dbReference>
<feature type="domain" description="FecR protein" evidence="2">
    <location>
        <begin position="133"/>
        <end position="224"/>
    </location>
</feature>
<evidence type="ECO:0000259" key="2">
    <source>
        <dbReference type="Pfam" id="PF04773"/>
    </source>
</evidence>
<dbReference type="RefSeq" id="WP_192540199.1">
    <property type="nucleotide sequence ID" value="NZ_JBQDLW010000015.1"/>
</dbReference>
<organism evidence="3 4">
    <name type="scientific">Pseudoalteromonas prydzensis</name>
    <dbReference type="NCBI Taxonomy" id="182141"/>
    <lineage>
        <taxon>Bacteria</taxon>
        <taxon>Pseudomonadati</taxon>
        <taxon>Pseudomonadota</taxon>
        <taxon>Gammaproteobacteria</taxon>
        <taxon>Alteromonadales</taxon>
        <taxon>Pseudoalteromonadaceae</taxon>
        <taxon>Pseudoalteromonas</taxon>
    </lineage>
</organism>
<proteinExistence type="predicted"/>
<dbReference type="Gene3D" id="2.60.120.1440">
    <property type="match status" value="1"/>
</dbReference>
<evidence type="ECO:0000256" key="1">
    <source>
        <dbReference type="SAM" id="Phobius"/>
    </source>
</evidence>
<keyword evidence="4" id="KW-1185">Reference proteome</keyword>
<evidence type="ECO:0000313" key="4">
    <source>
        <dbReference type="Proteomes" id="UP000707245"/>
    </source>
</evidence>
<protein>
    <submittedName>
        <fullName evidence="3">FecR domain-containing protein</fullName>
    </submittedName>
</protein>
<dbReference type="InterPro" id="IPR006860">
    <property type="entry name" value="FecR"/>
</dbReference>
<dbReference type="PANTHER" id="PTHR30273:SF2">
    <property type="entry name" value="PROTEIN FECR"/>
    <property type="match status" value="1"/>
</dbReference>
<reference evidence="3 4" key="1">
    <citation type="submission" date="2020-07" db="EMBL/GenBank/DDBJ databases">
        <title>Halophilic bacteria isolated from french cheeses.</title>
        <authorList>
            <person name="Kothe C.I."/>
            <person name="Farah-Kraiem B."/>
            <person name="Renault P."/>
            <person name="Dridi B."/>
        </authorList>
    </citation>
    <scope>NUCLEOTIDE SEQUENCE [LARGE SCALE GENOMIC DNA]</scope>
    <source>
        <strain evidence="3 4">FME14</strain>
    </source>
</reference>